<keyword evidence="2" id="KW-0067">ATP-binding</keyword>
<proteinExistence type="predicted"/>
<protein>
    <submittedName>
        <fullName evidence="2">Type III restriction-modification enzyme helicase subunit</fullName>
    </submittedName>
</protein>
<dbReference type="GO" id="GO:0003677">
    <property type="term" value="F:DNA binding"/>
    <property type="evidence" value="ECO:0007669"/>
    <property type="project" value="InterPro"/>
</dbReference>
<reference evidence="2 3" key="1">
    <citation type="submission" date="2016-06" db="EMBL/GenBank/DDBJ databases">
        <authorList>
            <person name="Kjaerup R.B."/>
            <person name="Dalgaard T.S."/>
            <person name="Juul-Madsen H.R."/>
        </authorList>
    </citation>
    <scope>NUCLEOTIDE SEQUENCE [LARGE SCALE GENOMIC DNA]</scope>
    <source>
        <strain evidence="2">2</strain>
    </source>
</reference>
<evidence type="ECO:0000313" key="3">
    <source>
        <dbReference type="Proteomes" id="UP000199600"/>
    </source>
</evidence>
<dbReference type="PANTHER" id="PTHR47396">
    <property type="entry name" value="TYPE I RESTRICTION ENZYME ECOKI R PROTEIN"/>
    <property type="match status" value="1"/>
</dbReference>
<dbReference type="EMBL" id="FLQY01000168">
    <property type="protein sequence ID" value="SBT07932.1"/>
    <property type="molecule type" value="Genomic_DNA"/>
</dbReference>
<dbReference type="Gene3D" id="3.40.50.300">
    <property type="entry name" value="P-loop containing nucleotide triphosphate hydrolases"/>
    <property type="match status" value="2"/>
</dbReference>
<keyword evidence="2" id="KW-0547">Nucleotide-binding</keyword>
<organism evidence="2 3">
    <name type="scientific">Candidatus Propionivibrio aalborgensis</name>
    <dbReference type="NCBI Taxonomy" id="1860101"/>
    <lineage>
        <taxon>Bacteria</taxon>
        <taxon>Pseudomonadati</taxon>
        <taxon>Pseudomonadota</taxon>
        <taxon>Betaproteobacteria</taxon>
        <taxon>Rhodocyclales</taxon>
        <taxon>Rhodocyclaceae</taxon>
        <taxon>Propionivibrio</taxon>
    </lineage>
</organism>
<dbReference type="AlphaFoldDB" id="A0A1A8XTS7"/>
<name>A0A1A8XTS7_9RHOO</name>
<dbReference type="InterPro" id="IPR050742">
    <property type="entry name" value="Helicase_Restrict-Modif_Enz"/>
</dbReference>
<keyword evidence="2" id="KW-0378">Hydrolase</keyword>
<keyword evidence="2" id="KW-0347">Helicase</keyword>
<feature type="domain" description="Helicase/UvrB N-terminal" evidence="1">
    <location>
        <begin position="93"/>
        <end position="337"/>
    </location>
</feature>
<evidence type="ECO:0000313" key="2">
    <source>
        <dbReference type="EMBL" id="SBT07932.1"/>
    </source>
</evidence>
<dbReference type="InterPro" id="IPR006935">
    <property type="entry name" value="Helicase/UvrB_N"/>
</dbReference>
<dbReference type="Pfam" id="PF04851">
    <property type="entry name" value="ResIII"/>
    <property type="match status" value="1"/>
</dbReference>
<gene>
    <name evidence="2" type="ORF">PROAA_250011</name>
</gene>
<sequence length="911" mass="103182">MALHPHFPQSPYEILPPELRWFPAPEERRSTAYEKLLPPLVAKIREEVKVWRDAGYKGAAVTSQALLRWWFDTEHLIEQADGALAPFRYYFAQREAVETVIWLHDVRKVQDKFDLLRFDASGAVSSGMFDEDWPRYVLKMATGAGKTKVLSLLLAWSYFHKLYEPDSRLARNFLVIAPNIIVLDRLRADFDGLRIFFNDPVLPDNGHQGSNWRDDFQITLHIQDDVRVVRDTGNLFLTNIHRVYLGNIPEPSLEDDDLRDYFLSPFGPKPVGKSTDSKTDLGEIVREIEELAVFNDEAHHIHDPKMAWFKSIQDIHHRMLQKDCRLALQVDVTATPRHNSGAIFVQTVSDYPLVEAIHQNVVKHPVLPDAPSRARLNEVKSAIFTEKYADYLQLGIEEWKKSYTEHEKLGKKAVLFVMVDDTRNCDEVGAHLEKICPELQGAVLVIHTKNNGEISEAASGKNKEDLEVLRRASNSIDRWDSPYKAIVSVLMLKEGWDVKNVTTIVGLRVYSAESKILPEQTLGRGLRRMYFGSDIAETVSVMGTPAFIEFVESIQQTDGVSFERVPMGGGAARQDSLVVEVETDNPDKNVDVLDIALPRLTRRFNRDYKELDALDPATFGNKRLPLKTYTPEETREIVFKTMLDGEQHHTILLDTSGVADYRSVVGFFARQLLKELRLVGSYDVLYGKVKSFLRENLFDASSADAPVNLEDPQVLRNLSEPAAGKILFDSFKAGINALTVQDKGSTRIEDRIRLRDTRPFRTEHRPYIPARKSLFNKIVGEPNASGLEFAFAKFLDDAPDVAAFAKNYLAVGFKIEYVKANSDLSNYIPDFIVKTADGSVWIVETKGRAELDLPQKMKRLGQWCADATSASRAENGPAYGFVYVDQEGFERHAPRDFAGLAAAFREFQTAT</sequence>
<dbReference type="Proteomes" id="UP000199600">
    <property type="component" value="Unassembled WGS sequence"/>
</dbReference>
<dbReference type="PANTHER" id="PTHR47396:SF1">
    <property type="entry name" value="ATP-DEPENDENT HELICASE IRC3-RELATED"/>
    <property type="match status" value="1"/>
</dbReference>
<dbReference type="GO" id="GO:0004386">
    <property type="term" value="F:helicase activity"/>
    <property type="evidence" value="ECO:0007669"/>
    <property type="project" value="UniProtKB-KW"/>
</dbReference>
<evidence type="ECO:0000259" key="1">
    <source>
        <dbReference type="Pfam" id="PF04851"/>
    </source>
</evidence>
<dbReference type="InterPro" id="IPR027417">
    <property type="entry name" value="P-loop_NTPase"/>
</dbReference>
<dbReference type="GO" id="GO:0016787">
    <property type="term" value="F:hydrolase activity"/>
    <property type="evidence" value="ECO:0007669"/>
    <property type="project" value="InterPro"/>
</dbReference>
<accession>A0A1A8XTS7</accession>
<dbReference type="GO" id="GO:0005829">
    <property type="term" value="C:cytosol"/>
    <property type="evidence" value="ECO:0007669"/>
    <property type="project" value="TreeGrafter"/>
</dbReference>
<dbReference type="SUPFAM" id="SSF52540">
    <property type="entry name" value="P-loop containing nucleoside triphosphate hydrolases"/>
    <property type="match status" value="2"/>
</dbReference>
<keyword evidence="3" id="KW-1185">Reference proteome</keyword>
<dbReference type="GO" id="GO:0005524">
    <property type="term" value="F:ATP binding"/>
    <property type="evidence" value="ECO:0007669"/>
    <property type="project" value="InterPro"/>
</dbReference>